<comment type="caution">
    <text evidence="2">The sequence shown here is derived from an EMBL/GenBank/DDBJ whole genome shotgun (WGS) entry which is preliminary data.</text>
</comment>
<feature type="region of interest" description="Disordered" evidence="1">
    <location>
        <begin position="112"/>
        <end position="133"/>
    </location>
</feature>
<name>A0A9P4QJ01_9PEZI</name>
<evidence type="ECO:0000256" key="1">
    <source>
        <dbReference type="SAM" id="MobiDB-lite"/>
    </source>
</evidence>
<sequence length="172" mass="18716">MTEWAGIIPETFFSPPAAHHDHREPPILLLRQYDASSIMQRWGGGGALLGGLLCYLCCCQVRPLHFAYLISSAWRRVWAARRASIQSRPHYPPPATVPSEIARKGFPACEASANSTAPQLPEGVPGYNSPSEQLSDSGFPFPSLQKAPVSTSLSLCAKDMLPASVFLLELLL</sequence>
<dbReference type="Proteomes" id="UP000799441">
    <property type="component" value="Unassembled WGS sequence"/>
</dbReference>
<reference evidence="2" key="1">
    <citation type="journal article" date="2020" name="Stud. Mycol.">
        <title>101 Dothideomycetes genomes: a test case for predicting lifestyles and emergence of pathogens.</title>
        <authorList>
            <person name="Haridas S."/>
            <person name="Albert R."/>
            <person name="Binder M."/>
            <person name="Bloem J."/>
            <person name="Labutti K."/>
            <person name="Salamov A."/>
            <person name="Andreopoulos B."/>
            <person name="Baker S."/>
            <person name="Barry K."/>
            <person name="Bills G."/>
            <person name="Bluhm B."/>
            <person name="Cannon C."/>
            <person name="Castanera R."/>
            <person name="Culley D."/>
            <person name="Daum C."/>
            <person name="Ezra D."/>
            <person name="Gonzalez J."/>
            <person name="Henrissat B."/>
            <person name="Kuo A."/>
            <person name="Liang C."/>
            <person name="Lipzen A."/>
            <person name="Lutzoni F."/>
            <person name="Magnuson J."/>
            <person name="Mondo S."/>
            <person name="Nolan M."/>
            <person name="Ohm R."/>
            <person name="Pangilinan J."/>
            <person name="Park H.-J."/>
            <person name="Ramirez L."/>
            <person name="Alfaro M."/>
            <person name="Sun H."/>
            <person name="Tritt A."/>
            <person name="Yoshinaga Y."/>
            <person name="Zwiers L.-H."/>
            <person name="Turgeon B."/>
            <person name="Goodwin S."/>
            <person name="Spatafora J."/>
            <person name="Crous P."/>
            <person name="Grigoriev I."/>
        </authorList>
    </citation>
    <scope>NUCLEOTIDE SEQUENCE</scope>
    <source>
        <strain evidence="2">CBS 116435</strain>
    </source>
</reference>
<protein>
    <submittedName>
        <fullName evidence="2">Uncharacterized protein</fullName>
    </submittedName>
</protein>
<proteinExistence type="predicted"/>
<evidence type="ECO:0000313" key="2">
    <source>
        <dbReference type="EMBL" id="KAF2725794.1"/>
    </source>
</evidence>
<organism evidence="2 3">
    <name type="scientific">Polychaeton citri CBS 116435</name>
    <dbReference type="NCBI Taxonomy" id="1314669"/>
    <lineage>
        <taxon>Eukaryota</taxon>
        <taxon>Fungi</taxon>
        <taxon>Dikarya</taxon>
        <taxon>Ascomycota</taxon>
        <taxon>Pezizomycotina</taxon>
        <taxon>Dothideomycetes</taxon>
        <taxon>Dothideomycetidae</taxon>
        <taxon>Capnodiales</taxon>
        <taxon>Capnodiaceae</taxon>
        <taxon>Polychaeton</taxon>
    </lineage>
</organism>
<dbReference type="AlphaFoldDB" id="A0A9P4QJ01"/>
<keyword evidence="3" id="KW-1185">Reference proteome</keyword>
<dbReference type="EMBL" id="MU003766">
    <property type="protein sequence ID" value="KAF2725794.1"/>
    <property type="molecule type" value="Genomic_DNA"/>
</dbReference>
<evidence type="ECO:0000313" key="3">
    <source>
        <dbReference type="Proteomes" id="UP000799441"/>
    </source>
</evidence>
<gene>
    <name evidence="2" type="ORF">K431DRAFT_327394</name>
</gene>
<accession>A0A9P4QJ01</accession>